<keyword evidence="3" id="KW-1185">Reference proteome</keyword>
<accession>T1EN67</accession>
<name>T1EN67_HELRO</name>
<dbReference type="EMBL" id="AMQM01000120">
    <property type="status" value="NOT_ANNOTATED_CDS"/>
    <property type="molecule type" value="Genomic_DNA"/>
</dbReference>
<dbReference type="Proteomes" id="UP000015101">
    <property type="component" value="Unassembled WGS sequence"/>
</dbReference>
<dbReference type="GeneID" id="20198017"/>
<dbReference type="InParanoid" id="T1EN67"/>
<protein>
    <submittedName>
        <fullName evidence="1 2">Uncharacterized protein</fullName>
    </submittedName>
</protein>
<reference evidence="1 3" key="2">
    <citation type="journal article" date="2013" name="Nature">
        <title>Insights into bilaterian evolution from three spiralian genomes.</title>
        <authorList>
            <person name="Simakov O."/>
            <person name="Marletaz F."/>
            <person name="Cho S.J."/>
            <person name="Edsinger-Gonzales E."/>
            <person name="Havlak P."/>
            <person name="Hellsten U."/>
            <person name="Kuo D.H."/>
            <person name="Larsson T."/>
            <person name="Lv J."/>
            <person name="Arendt D."/>
            <person name="Savage R."/>
            <person name="Osoegawa K."/>
            <person name="de Jong P."/>
            <person name="Grimwood J."/>
            <person name="Chapman J.A."/>
            <person name="Shapiro H."/>
            <person name="Aerts A."/>
            <person name="Otillar R.P."/>
            <person name="Terry A.Y."/>
            <person name="Boore J.L."/>
            <person name="Grigoriev I.V."/>
            <person name="Lindberg D.R."/>
            <person name="Seaver E.C."/>
            <person name="Weisblat D.A."/>
            <person name="Putnam N.H."/>
            <person name="Rokhsar D.S."/>
        </authorList>
    </citation>
    <scope>NUCLEOTIDE SEQUENCE</scope>
</reference>
<dbReference type="AlphaFoldDB" id="T1EN67"/>
<evidence type="ECO:0000313" key="1">
    <source>
        <dbReference type="EMBL" id="ESO12262.1"/>
    </source>
</evidence>
<dbReference type="EMBL" id="KB095811">
    <property type="protein sequence ID" value="ESO12262.1"/>
    <property type="molecule type" value="Genomic_DNA"/>
</dbReference>
<sequence length="168" mass="19058">MEKREKRKKNVVIYGVPESSASNVTYKKAHAEIKIQHRTITLFNDASLRGGWLKFCDMLIFRGLSLNITSNAELMSSRARSETVRAISVTFDSAQTLCRVTCYSPHHIFEVHDKLGNVAKHAFEPRVHARNQHATLAAQIKLVVPCIHQRSTLEFWSIGLSKSVKRDV</sequence>
<gene>
    <name evidence="2" type="primary">20198017</name>
    <name evidence="1" type="ORF">HELRODRAFT_158741</name>
</gene>
<dbReference type="RefSeq" id="XP_009008982.1">
    <property type="nucleotide sequence ID" value="XM_009010734.1"/>
</dbReference>
<evidence type="ECO:0000313" key="2">
    <source>
        <dbReference type="EnsemblMetazoa" id="HelroP158741"/>
    </source>
</evidence>
<reference evidence="2" key="3">
    <citation type="submission" date="2015-06" db="UniProtKB">
        <authorList>
            <consortium name="EnsemblMetazoa"/>
        </authorList>
    </citation>
    <scope>IDENTIFICATION</scope>
</reference>
<dbReference type="EnsemblMetazoa" id="HelroT158741">
    <property type="protein sequence ID" value="HelroP158741"/>
    <property type="gene ID" value="HelroG158741"/>
</dbReference>
<reference evidence="3" key="1">
    <citation type="submission" date="2012-12" db="EMBL/GenBank/DDBJ databases">
        <authorList>
            <person name="Hellsten U."/>
            <person name="Grimwood J."/>
            <person name="Chapman J.A."/>
            <person name="Shapiro H."/>
            <person name="Aerts A."/>
            <person name="Otillar R.P."/>
            <person name="Terry A.Y."/>
            <person name="Boore J.L."/>
            <person name="Simakov O."/>
            <person name="Marletaz F."/>
            <person name="Cho S.-J."/>
            <person name="Edsinger-Gonzales E."/>
            <person name="Havlak P."/>
            <person name="Kuo D.-H."/>
            <person name="Larsson T."/>
            <person name="Lv J."/>
            <person name="Arendt D."/>
            <person name="Savage R."/>
            <person name="Osoegawa K."/>
            <person name="de Jong P."/>
            <person name="Lindberg D.R."/>
            <person name="Seaver E.C."/>
            <person name="Weisblat D.A."/>
            <person name="Putnam N.H."/>
            <person name="Grigoriev I.V."/>
            <person name="Rokhsar D.S."/>
        </authorList>
    </citation>
    <scope>NUCLEOTIDE SEQUENCE</scope>
</reference>
<dbReference type="CTD" id="20198017"/>
<dbReference type="HOGENOM" id="CLU_1588266_0_0_1"/>
<evidence type="ECO:0000313" key="3">
    <source>
        <dbReference type="Proteomes" id="UP000015101"/>
    </source>
</evidence>
<organism evidence="2 3">
    <name type="scientific">Helobdella robusta</name>
    <name type="common">Californian leech</name>
    <dbReference type="NCBI Taxonomy" id="6412"/>
    <lineage>
        <taxon>Eukaryota</taxon>
        <taxon>Metazoa</taxon>
        <taxon>Spiralia</taxon>
        <taxon>Lophotrochozoa</taxon>
        <taxon>Annelida</taxon>
        <taxon>Clitellata</taxon>
        <taxon>Hirudinea</taxon>
        <taxon>Rhynchobdellida</taxon>
        <taxon>Glossiphoniidae</taxon>
        <taxon>Helobdella</taxon>
    </lineage>
</organism>
<proteinExistence type="predicted"/>
<dbReference type="KEGG" id="hro:HELRODRAFT_158741"/>